<dbReference type="EMBL" id="NDYL01000001">
    <property type="protein sequence ID" value="OXB95000.1"/>
    <property type="molecule type" value="Genomic_DNA"/>
</dbReference>
<proteinExistence type="predicted"/>
<reference evidence="1 2" key="1">
    <citation type="submission" date="2017-04" db="EMBL/GenBank/DDBJ databases">
        <title>The genome sequence of Parageobacillus galactosidasius DSM 18751.</title>
        <authorList>
            <person name="Ramaloko W.T."/>
            <person name="Koen N."/>
            <person name="Polliack S."/>
            <person name="Aliyu H."/>
            <person name="Lebre P."/>
            <person name="Mohr T."/>
            <person name="Oswald F."/>
            <person name="Zwick M."/>
            <person name="Neumann A."/>
            <person name="Syldatk C."/>
            <person name="Cowan D."/>
            <person name="De Maayer P."/>
        </authorList>
    </citation>
    <scope>NUCLEOTIDE SEQUENCE [LARGE SCALE GENOMIC DNA]</scope>
    <source>
        <strain evidence="1 2">DSM 18751</strain>
    </source>
</reference>
<organism evidence="1 2">
    <name type="scientific">Parageobacillus galactosidasius</name>
    <dbReference type="NCBI Taxonomy" id="883812"/>
    <lineage>
        <taxon>Bacteria</taxon>
        <taxon>Bacillati</taxon>
        <taxon>Bacillota</taxon>
        <taxon>Bacilli</taxon>
        <taxon>Bacillales</taxon>
        <taxon>Anoxybacillaceae</taxon>
        <taxon>Parageobacillus</taxon>
    </lineage>
</organism>
<protein>
    <submittedName>
        <fullName evidence="1">Uncharacterized protein</fullName>
    </submittedName>
</protein>
<name>A0A226QTU4_9BACL</name>
<evidence type="ECO:0000313" key="1">
    <source>
        <dbReference type="EMBL" id="OXB95000.1"/>
    </source>
</evidence>
<dbReference type="RefSeq" id="WP_089097433.1">
    <property type="nucleotide sequence ID" value="NZ_NDYL01000001.1"/>
</dbReference>
<evidence type="ECO:0000313" key="2">
    <source>
        <dbReference type="Proteomes" id="UP000198394"/>
    </source>
</evidence>
<dbReference type="Proteomes" id="UP000198394">
    <property type="component" value="Unassembled WGS sequence"/>
</dbReference>
<accession>A0A226QTU4</accession>
<gene>
    <name evidence="1" type="ORF">B9L23_09210</name>
</gene>
<sequence>MIQPVLQEAYHQVVKAPITETICSIKKQWDDLLDSVPFVQWQPALDGVGAVSSGQMIGISEESTMYNFIKSTFSVFFFIIRIAHDEAFAKRNKRGSSWRTVTETVRRRTVILWD</sequence>
<keyword evidence="2" id="KW-1185">Reference proteome</keyword>
<dbReference type="AlphaFoldDB" id="A0A226QTU4"/>
<comment type="caution">
    <text evidence="1">The sequence shown here is derived from an EMBL/GenBank/DDBJ whole genome shotgun (WGS) entry which is preliminary data.</text>
</comment>